<feature type="coiled-coil region" evidence="16">
    <location>
        <begin position="1020"/>
        <end position="1054"/>
    </location>
</feature>
<dbReference type="Gene3D" id="2.60.40.60">
    <property type="entry name" value="Cadherins"/>
    <property type="match status" value="2"/>
</dbReference>
<dbReference type="SMART" id="SM00112">
    <property type="entry name" value="CA"/>
    <property type="match status" value="1"/>
</dbReference>
<dbReference type="PROSITE" id="PS00107">
    <property type="entry name" value="PROTEIN_KINASE_ATP"/>
    <property type="match status" value="1"/>
</dbReference>
<dbReference type="InterPro" id="IPR040667">
    <property type="entry name" value="Ret_CLD3"/>
</dbReference>
<dbReference type="EMBL" id="JASDAP010000003">
    <property type="protein sequence ID" value="KAK1905860.1"/>
    <property type="molecule type" value="Genomic_DNA"/>
</dbReference>
<dbReference type="SUPFAM" id="SSF53448">
    <property type="entry name" value="Nucleotide-diphospho-sugar transferases"/>
    <property type="match status" value="1"/>
</dbReference>
<evidence type="ECO:0000256" key="4">
    <source>
        <dbReference type="ARBA" id="ARBA00022692"/>
    </source>
</evidence>
<dbReference type="GO" id="GO:0047237">
    <property type="term" value="F:glucuronylgalactosylproteoglycan 4-beta-N-acetylgalactosaminyltransferase activity"/>
    <property type="evidence" value="ECO:0007669"/>
    <property type="project" value="UniProtKB-EC"/>
</dbReference>
<keyword evidence="5" id="KW-0479">Metal-binding</keyword>
<dbReference type="PANTHER" id="PTHR12369:SF20">
    <property type="entry name" value="CHONDROITIN SULFATE N-ACETYLGALACTOSAMINYLTRANSFERASE 2"/>
    <property type="match status" value="1"/>
</dbReference>
<dbReference type="FunFam" id="3.30.200.20:FF:000234">
    <property type="entry name" value="Proto-oncogene tyrosine-protein kinase receptor Ret"/>
    <property type="match status" value="1"/>
</dbReference>
<evidence type="ECO:0000256" key="12">
    <source>
        <dbReference type="ARBA" id="ARBA00052383"/>
    </source>
</evidence>
<keyword evidence="20" id="KW-1185">Reference proteome</keyword>
<dbReference type="InterPro" id="IPR001245">
    <property type="entry name" value="Ser-Thr/Tyr_kinase_cat_dom"/>
</dbReference>
<evidence type="ECO:0000256" key="2">
    <source>
        <dbReference type="ARBA" id="ARBA00009239"/>
    </source>
</evidence>
<dbReference type="PROSITE" id="PS50268">
    <property type="entry name" value="CADHERIN_2"/>
    <property type="match status" value="1"/>
</dbReference>
<keyword evidence="8 15" id="KW-0333">Golgi apparatus</keyword>
<keyword evidence="9 16" id="KW-0175">Coiled coil</keyword>
<keyword evidence="14" id="KW-0067">ATP-binding</keyword>
<dbReference type="CDD" id="cd11304">
    <property type="entry name" value="Cadherin_repeat"/>
    <property type="match status" value="2"/>
</dbReference>
<keyword evidence="3 15" id="KW-0808">Transferase</keyword>
<dbReference type="FunFam" id="1.10.510.10:FF:001927">
    <property type="entry name" value="Receptor protein-tyrosine kinase"/>
    <property type="match status" value="1"/>
</dbReference>
<evidence type="ECO:0000259" key="18">
    <source>
        <dbReference type="PROSITE" id="PS50268"/>
    </source>
</evidence>
<dbReference type="Pfam" id="PF22540">
    <property type="entry name" value="RET_CRD"/>
    <property type="match status" value="1"/>
</dbReference>
<evidence type="ECO:0000256" key="7">
    <source>
        <dbReference type="ARBA" id="ARBA00022989"/>
    </source>
</evidence>
<dbReference type="InterPro" id="IPR055162">
    <property type="entry name" value="RET_CRD"/>
</dbReference>
<keyword evidence="10" id="KW-0472">Membrane</keyword>
<reference evidence="19" key="1">
    <citation type="submission" date="2023-04" db="EMBL/GenBank/DDBJ databases">
        <title>Chromosome-level genome of Chaenocephalus aceratus.</title>
        <authorList>
            <person name="Park H."/>
        </authorList>
    </citation>
    <scope>NUCLEOTIDE SEQUENCE</scope>
    <source>
        <strain evidence="19">DE</strain>
        <tissue evidence="19">Muscle</tissue>
    </source>
</reference>
<dbReference type="GO" id="GO:0005524">
    <property type="term" value="F:ATP binding"/>
    <property type="evidence" value="ECO:0007669"/>
    <property type="project" value="UniProtKB-UniRule"/>
</dbReference>
<evidence type="ECO:0000256" key="9">
    <source>
        <dbReference type="ARBA" id="ARBA00023054"/>
    </source>
</evidence>
<dbReference type="GO" id="GO:0047238">
    <property type="term" value="F:glucuronosyl-N-acetylgalactosaminyl-proteoglycan 4-beta-N-acetylgalactosaminyltransferase activity"/>
    <property type="evidence" value="ECO:0007669"/>
    <property type="project" value="TreeGrafter"/>
</dbReference>
<feature type="binding site" evidence="14">
    <location>
        <position position="729"/>
    </location>
    <ligand>
        <name>ATP</name>
        <dbReference type="ChEBI" id="CHEBI:30616"/>
    </ligand>
</feature>
<dbReference type="EC" id="2.4.1.-" evidence="15"/>
<dbReference type="InterPro" id="IPR029044">
    <property type="entry name" value="Nucleotide-diphossugar_trans"/>
</dbReference>
<evidence type="ECO:0000256" key="14">
    <source>
        <dbReference type="PROSITE-ProRule" id="PRU10141"/>
    </source>
</evidence>
<keyword evidence="6 15" id="KW-0735">Signal-anchor</keyword>
<dbReference type="Gene3D" id="1.10.510.10">
    <property type="entry name" value="Transferase(Phosphotransferase) domain 1"/>
    <property type="match status" value="2"/>
</dbReference>
<dbReference type="SUPFAM" id="SSF49313">
    <property type="entry name" value="Cadherin-like"/>
    <property type="match status" value="2"/>
</dbReference>
<dbReference type="Pfam" id="PF07714">
    <property type="entry name" value="PK_Tyr_Ser-Thr"/>
    <property type="match status" value="1"/>
</dbReference>
<evidence type="ECO:0000313" key="20">
    <source>
        <dbReference type="Proteomes" id="UP001228049"/>
    </source>
</evidence>
<evidence type="ECO:0000256" key="11">
    <source>
        <dbReference type="ARBA" id="ARBA00023180"/>
    </source>
</evidence>
<dbReference type="GO" id="GO:0050650">
    <property type="term" value="P:chondroitin sulfate proteoglycan biosynthetic process"/>
    <property type="evidence" value="ECO:0007669"/>
    <property type="project" value="UniProtKB-ARBA"/>
</dbReference>
<dbReference type="GO" id="GO:0005509">
    <property type="term" value="F:calcium ion binding"/>
    <property type="evidence" value="ECO:0007669"/>
    <property type="project" value="UniProtKB-UniRule"/>
</dbReference>
<comment type="similarity">
    <text evidence="2 15">Belongs to the chondroitin N-acetylgalactosaminyltransferase family.</text>
</comment>
<evidence type="ECO:0000259" key="17">
    <source>
        <dbReference type="PROSITE" id="PS50011"/>
    </source>
</evidence>
<dbReference type="Pfam" id="PF17812">
    <property type="entry name" value="RET_CLD3"/>
    <property type="match status" value="1"/>
</dbReference>
<dbReference type="InterPro" id="IPR002126">
    <property type="entry name" value="Cadherin-like_dom"/>
</dbReference>
<keyword evidence="4" id="KW-0812">Transmembrane</keyword>
<evidence type="ECO:0000256" key="1">
    <source>
        <dbReference type="ARBA" id="ARBA00004447"/>
    </source>
</evidence>
<dbReference type="InterPro" id="IPR008428">
    <property type="entry name" value="Chond_GalNAc"/>
</dbReference>
<comment type="subcellular location">
    <subcellularLocation>
        <location evidence="1 15">Golgi apparatus</location>
        <location evidence="1 15">Golgi stack membrane</location>
        <topology evidence="1 15">Single-pass type II membrane protein</topology>
    </subcellularLocation>
</comment>
<sequence length="1494" mass="170570">MLELLRSPAVPLQPRATGLYFPQKEYFETVYVGQVAGTPILQVHAMLDSNSEQPRYYLCRTSSNRIHTSWFHLDVNTGILSLNKTLEENDFALFNQPSWSVKKLFLLAMVSKKPQCRNPTRITLDFVNATLPHCAQTDLKELCFPHRDTSNPHIMENRFPGALRQLRRLTRLHVCPNYTVSYHVESDTPAPFAVDENTTELVVTAPLDREESECYRLLLVCTVRTETFITKLDASLDVFVNDEDDNAPYVNGTDTADIVISFNRTKDGSFGALFVFDRDLTPIYPIDQTHNKYVGTLLNNDKWIKETFDIKGTFSEKKAAVGGIRETVHNYQLVLKRNLVVTENRTVQLDFMVNDTTYPGLEGKVLLHFNVTILPVHIRFNNVTHMFTLTRRASPYAQVGRVCVENCQQFDGFTVTYRLEVPDKNASVEVQSCYAAIGITQAPDEMWGLLYVNDTEALGRPECEDLQYIVVAQEEHTQLEVSTQIHIILDAEANKASQESQRFPSCSQNRRRGDCESVRGLGATTGRCQWRQGSEKGISENYSTCSPDLRTCPDSFCDAVESKDPSICPQDCTKGPVIGGHERGLRNGIQAGHGTCYCYPERCVCEKEDIEDHHCHGSATLLHHLHPLSSYFIHRYHKNSPKPPIASAEMTFRRPAQAYPISFPGNLRRGSQDSIETDTFKMPEDPKWEFPRKNLVLGKTLGEGEFGKVVKATAFRLKGKAGYTTVAVKMLKENASHSELRDLLSEFTLLKQVNHPHVIKMFGACSQDGPLYLIVEYAKFGSLRNFLRDSRKVGPSYMSRDSNRNSSYLENPDDRALTMGDLISFAWQISRGMQYLAEMKGRIPVKWMAIESLFDHIYTTQSDVWSFGVLLWEIVTLGGNPYPGIAPERLFNLLKTGYRMERPENCTEEMYNLMIRCWKQEPEKRQHFSDISKELEKMMVKSRDYLDLAASTPADALLYDDALSEEDTPLVDCNNAPLPRTLPSTWIENKLYDASLALPPGIAGDTYGKEYYQGLLQEQEERHLNRATSLKRQIAQLKQELQEMGEKLKLMQDKKEPPGVQGLTETKDQEPGDLLEYLHSQIDKAEVNTGARLPSEYALVPFESFTSSKVYQLEMGLTRHPEEKPVRKDRRDELVEVMEAALDIINNPDEEDGVEEDMPMQRQTYTEGHFTEGMYRTERDKGTLYELFFAKEESSSFRHVTLFRPFGPLMKVRSTSVETSAMIINIIVPLAGRVDTFSQFLHNFREVCIQQDRRVHLTVVYFGPEGLHEVESSLEKMSREESFSNYTLVPVDEEFSRGRGLDIGAHAWKKGDVLMFFCDVDIHFTLEFLNTCRLHAAPNKKVFYPVVFSLYNPAIVYGNAELAPPAELQLIHKKDAGFWRDFGFGMTCQYRSDFLNIGGFDLEVKGWGVEDVHLYRKYLRSELIVIRTPVSGLFHLWHEKQCADELTPEQYRMCIQSKAMNEASHSHLGMLVFRDEIEAHLRKQAYKTQSKSED</sequence>
<dbReference type="PANTHER" id="PTHR12369">
    <property type="entry name" value="CHONDROITIN SYNTHASE"/>
    <property type="match status" value="1"/>
</dbReference>
<protein>
    <recommendedName>
        <fullName evidence="15">Hexosyltransferase</fullName>
        <ecNumber evidence="15">2.4.1.-</ecNumber>
    </recommendedName>
</protein>
<organism evidence="19 20">
    <name type="scientific">Dissostichus eleginoides</name>
    <name type="common">Patagonian toothfish</name>
    <name type="synonym">Dissostichus amissus</name>
    <dbReference type="NCBI Taxonomy" id="100907"/>
    <lineage>
        <taxon>Eukaryota</taxon>
        <taxon>Metazoa</taxon>
        <taxon>Chordata</taxon>
        <taxon>Craniata</taxon>
        <taxon>Vertebrata</taxon>
        <taxon>Euteleostomi</taxon>
        <taxon>Actinopterygii</taxon>
        <taxon>Neopterygii</taxon>
        <taxon>Teleostei</taxon>
        <taxon>Neoteleostei</taxon>
        <taxon>Acanthomorphata</taxon>
        <taxon>Eupercaria</taxon>
        <taxon>Perciformes</taxon>
        <taxon>Notothenioidei</taxon>
        <taxon>Nototheniidae</taxon>
        <taxon>Dissostichus</taxon>
    </lineage>
</organism>
<evidence type="ECO:0000256" key="16">
    <source>
        <dbReference type="SAM" id="Coils"/>
    </source>
</evidence>
<keyword evidence="19" id="KW-0418">Kinase</keyword>
<dbReference type="Pfam" id="PF17813">
    <property type="entry name" value="RET_CLD4"/>
    <property type="match status" value="1"/>
</dbReference>
<keyword evidence="14" id="KW-0547">Nucleotide-binding</keyword>
<dbReference type="Gene3D" id="3.90.550.10">
    <property type="entry name" value="Spore Coat Polysaccharide Biosynthesis Protein SpsA, Chain A"/>
    <property type="match status" value="1"/>
</dbReference>
<dbReference type="InterPro" id="IPR015919">
    <property type="entry name" value="Cadherin-like_sf"/>
</dbReference>
<evidence type="ECO:0000256" key="6">
    <source>
        <dbReference type="ARBA" id="ARBA00022968"/>
    </source>
</evidence>
<dbReference type="Pfam" id="PF05679">
    <property type="entry name" value="CHGN"/>
    <property type="match status" value="1"/>
</dbReference>
<evidence type="ECO:0000313" key="19">
    <source>
        <dbReference type="EMBL" id="KAK1905860.1"/>
    </source>
</evidence>
<evidence type="ECO:0000256" key="8">
    <source>
        <dbReference type="ARBA" id="ARBA00023034"/>
    </source>
</evidence>
<keyword evidence="19" id="KW-0675">Receptor</keyword>
<dbReference type="InterPro" id="IPR041317">
    <property type="entry name" value="RET_CLD4"/>
</dbReference>
<comment type="caution">
    <text evidence="19">The sequence shown here is derived from an EMBL/GenBank/DDBJ whole genome shotgun (WGS) entry which is preliminary data.</text>
</comment>
<name>A0AAD9CNP2_DISEL</name>
<keyword evidence="11" id="KW-0325">Glycoprotein</keyword>
<keyword evidence="7" id="KW-1133">Transmembrane helix</keyword>
<evidence type="ECO:0000256" key="5">
    <source>
        <dbReference type="ARBA" id="ARBA00022723"/>
    </source>
</evidence>
<dbReference type="InterPro" id="IPR041163">
    <property type="entry name" value="Ret_CLD1"/>
</dbReference>
<keyword evidence="13" id="KW-0106">Calcium</keyword>
<evidence type="ECO:0000256" key="10">
    <source>
        <dbReference type="ARBA" id="ARBA00023136"/>
    </source>
</evidence>
<dbReference type="Pfam" id="PF00069">
    <property type="entry name" value="Pkinase"/>
    <property type="match status" value="1"/>
</dbReference>
<accession>A0AAD9CNP2</accession>
<dbReference type="Pfam" id="PF17756">
    <property type="entry name" value="RET_CLD1"/>
    <property type="match status" value="1"/>
</dbReference>
<evidence type="ECO:0000256" key="3">
    <source>
        <dbReference type="ARBA" id="ARBA00022679"/>
    </source>
</evidence>
<dbReference type="GO" id="GO:0007156">
    <property type="term" value="P:homophilic cell adhesion via plasma membrane adhesion molecules"/>
    <property type="evidence" value="ECO:0007669"/>
    <property type="project" value="InterPro"/>
</dbReference>
<dbReference type="GO" id="GO:0004672">
    <property type="term" value="F:protein kinase activity"/>
    <property type="evidence" value="ECO:0007669"/>
    <property type="project" value="InterPro"/>
</dbReference>
<dbReference type="InterPro" id="IPR017441">
    <property type="entry name" value="Protein_kinase_ATP_BS"/>
</dbReference>
<dbReference type="InterPro" id="IPR000719">
    <property type="entry name" value="Prot_kinase_dom"/>
</dbReference>
<evidence type="ECO:0000256" key="13">
    <source>
        <dbReference type="PROSITE-ProRule" id="PRU00043"/>
    </source>
</evidence>
<dbReference type="FunFam" id="3.90.550.10:FF:000059">
    <property type="entry name" value="Hexosyltransferase"/>
    <property type="match status" value="1"/>
</dbReference>
<feature type="domain" description="Cadherin" evidence="18">
    <location>
        <begin position="177"/>
        <end position="250"/>
    </location>
</feature>
<proteinExistence type="inferred from homology"/>
<dbReference type="PROSITE" id="PS50011">
    <property type="entry name" value="PROTEIN_KINASE_DOM"/>
    <property type="match status" value="1"/>
</dbReference>
<comment type="catalytic activity">
    <reaction evidence="12">
        <text>3-O-(beta-D-GlcA-(1-&gt;3)-beta-D-Gal-(1-&gt;3)-beta-D-Gal-(1-&gt;4)-beta-D-Xyl)-L-seryl-[protein] + UDP-N-acetyl-alpha-D-galactosamine = 3-O-(beta-D-GalNAc-(1-&gt;4)-beta-D-GlcA-(1-&gt;3)-beta-D-Gal-(1-&gt;3)-beta-D-Gal-(1-&gt;4)-beta-D-Xyl)-L-seryl-[protein] + UDP + H(+)</text>
        <dbReference type="Rhea" id="RHEA:23464"/>
        <dbReference type="Rhea" id="RHEA-COMP:12573"/>
        <dbReference type="Rhea" id="RHEA-COMP:12575"/>
        <dbReference type="ChEBI" id="CHEBI:15378"/>
        <dbReference type="ChEBI" id="CHEBI:58223"/>
        <dbReference type="ChEBI" id="CHEBI:67138"/>
        <dbReference type="ChEBI" id="CHEBI:132093"/>
        <dbReference type="ChEBI" id="CHEBI:132105"/>
        <dbReference type="EC" id="2.4.1.174"/>
    </reaction>
</comment>
<dbReference type="GO" id="GO:0032580">
    <property type="term" value="C:Golgi cisterna membrane"/>
    <property type="evidence" value="ECO:0007669"/>
    <property type="project" value="UniProtKB-SubCell"/>
</dbReference>
<dbReference type="InterPro" id="IPR051227">
    <property type="entry name" value="CS_glycosyltransferase"/>
</dbReference>
<dbReference type="InterPro" id="IPR011009">
    <property type="entry name" value="Kinase-like_dom_sf"/>
</dbReference>
<evidence type="ECO:0000256" key="15">
    <source>
        <dbReference type="RuleBase" id="RU364016"/>
    </source>
</evidence>
<dbReference type="Gene3D" id="3.30.200.20">
    <property type="entry name" value="Phosphorylase Kinase, domain 1"/>
    <property type="match status" value="1"/>
</dbReference>
<feature type="domain" description="Protein kinase" evidence="17">
    <location>
        <begin position="695"/>
        <end position="946"/>
    </location>
</feature>
<dbReference type="Proteomes" id="UP001228049">
    <property type="component" value="Unassembled WGS sequence"/>
</dbReference>
<gene>
    <name evidence="19" type="ORF">KUDE01_013038</name>
</gene>
<dbReference type="SUPFAM" id="SSF56112">
    <property type="entry name" value="Protein kinase-like (PK-like)"/>
    <property type="match status" value="1"/>
</dbReference>